<dbReference type="EMBL" id="RBWS01000022">
    <property type="protein sequence ID" value="RKO69137.1"/>
    <property type="molecule type" value="Genomic_DNA"/>
</dbReference>
<protein>
    <submittedName>
        <fullName evidence="2">Uncharacterized protein</fullName>
    </submittedName>
</protein>
<sequence>MINSIARLKRTVYKILTDSLLCRIMGTLIIFFNILITYEDVYMLYQYNFCKGCYWYAMEYESILYFRIVIGAIGILLGAALISLKIRYWLIVLIVYALIFKARFEGEKMIYRIEAEAVRAQNV</sequence>
<dbReference type="Proteomes" id="UP000282423">
    <property type="component" value="Unassembled WGS sequence"/>
</dbReference>
<proteinExistence type="predicted"/>
<keyword evidence="3" id="KW-1185">Reference proteome</keyword>
<reference evidence="2 3" key="1">
    <citation type="submission" date="2018-10" db="EMBL/GenBank/DDBJ databases">
        <title>Sphingobacterium sp. M05W1-28.</title>
        <authorList>
            <person name="Cai H."/>
        </authorList>
    </citation>
    <scope>NUCLEOTIDE SEQUENCE [LARGE SCALE GENOMIC DNA]</scope>
    <source>
        <strain evidence="2 3">M05W1-28</strain>
    </source>
</reference>
<evidence type="ECO:0000313" key="3">
    <source>
        <dbReference type="Proteomes" id="UP000282423"/>
    </source>
</evidence>
<evidence type="ECO:0000313" key="2">
    <source>
        <dbReference type="EMBL" id="RKO69137.1"/>
    </source>
</evidence>
<accession>A0A420VS97</accession>
<keyword evidence="1" id="KW-1133">Transmembrane helix</keyword>
<gene>
    <name evidence="2" type="ORF">D7322_23160</name>
</gene>
<name>A0A420VS97_9SPHI</name>
<feature type="transmembrane region" description="Helical" evidence="1">
    <location>
        <begin position="20"/>
        <end position="38"/>
    </location>
</feature>
<feature type="transmembrane region" description="Helical" evidence="1">
    <location>
        <begin position="64"/>
        <end position="81"/>
    </location>
</feature>
<keyword evidence="1" id="KW-0472">Membrane</keyword>
<comment type="caution">
    <text evidence="2">The sequence shown here is derived from an EMBL/GenBank/DDBJ whole genome shotgun (WGS) entry which is preliminary data.</text>
</comment>
<dbReference type="AlphaFoldDB" id="A0A420VS97"/>
<organism evidence="2 3">
    <name type="scientific">Sphingobacterium puteale</name>
    <dbReference type="NCBI Taxonomy" id="2420510"/>
    <lineage>
        <taxon>Bacteria</taxon>
        <taxon>Pseudomonadati</taxon>
        <taxon>Bacteroidota</taxon>
        <taxon>Sphingobacteriia</taxon>
        <taxon>Sphingobacteriales</taxon>
        <taxon>Sphingobacteriaceae</taxon>
        <taxon>Sphingobacterium</taxon>
    </lineage>
</organism>
<keyword evidence="1" id="KW-0812">Transmembrane</keyword>
<evidence type="ECO:0000256" key="1">
    <source>
        <dbReference type="SAM" id="Phobius"/>
    </source>
</evidence>